<sequence length="101" mass="11731">MKLLLIVAVKAFQKEIQQLLKKANISSYSYKEVTGYQNSSEELIEENWFATDNIENESVLFYVFAHEKKVDPLFEWVADFNAKQETLSQIHLAVLCIEKSN</sequence>
<dbReference type="EMBL" id="FOUT01000003">
    <property type="protein sequence ID" value="SFM89468.1"/>
    <property type="molecule type" value="Genomic_DNA"/>
</dbReference>
<accession>A0A1I4UKL2</accession>
<proteinExistence type="predicted"/>
<dbReference type="SUPFAM" id="SSF54913">
    <property type="entry name" value="GlnB-like"/>
    <property type="match status" value="1"/>
</dbReference>
<dbReference type="Gene3D" id="3.30.70.120">
    <property type="match status" value="1"/>
</dbReference>
<name>A0A1I4UKL2_9FLAO</name>
<dbReference type="InterPro" id="IPR011322">
    <property type="entry name" value="N-reg_PII-like_a/b"/>
</dbReference>
<dbReference type="InterPro" id="IPR015867">
    <property type="entry name" value="N-reg_PII/ATP_PRibTrfase_C"/>
</dbReference>
<evidence type="ECO:0000313" key="2">
    <source>
        <dbReference type="Proteomes" id="UP000182961"/>
    </source>
</evidence>
<reference evidence="2" key="1">
    <citation type="submission" date="2016-10" db="EMBL/GenBank/DDBJ databases">
        <authorList>
            <person name="Varghese N."/>
            <person name="Submissions S."/>
        </authorList>
    </citation>
    <scope>NUCLEOTIDE SEQUENCE [LARGE SCALE GENOMIC DNA]</scope>
    <source>
        <strain evidence="2">DSM 4002</strain>
    </source>
</reference>
<gene>
    <name evidence="1" type="ORF">SAMN05444143_103213</name>
</gene>
<dbReference type="eggNOG" id="ENOG5032VI6">
    <property type="taxonomic scope" value="Bacteria"/>
</dbReference>
<keyword evidence="2" id="KW-1185">Reference proteome</keyword>
<protein>
    <submittedName>
        <fullName evidence="1">Uncharacterized protein</fullName>
    </submittedName>
</protein>
<organism evidence="1 2">
    <name type="scientific">Flavobacterium succinicans</name>
    <dbReference type="NCBI Taxonomy" id="29536"/>
    <lineage>
        <taxon>Bacteria</taxon>
        <taxon>Pseudomonadati</taxon>
        <taxon>Bacteroidota</taxon>
        <taxon>Flavobacteriia</taxon>
        <taxon>Flavobacteriales</taxon>
        <taxon>Flavobacteriaceae</taxon>
        <taxon>Flavobacterium</taxon>
    </lineage>
</organism>
<dbReference type="AlphaFoldDB" id="A0A1I4UKL2"/>
<dbReference type="Proteomes" id="UP000182961">
    <property type="component" value="Unassembled WGS sequence"/>
</dbReference>
<dbReference type="RefSeq" id="WP_024980964.1">
    <property type="nucleotide sequence ID" value="NZ_CBCRUM010000002.1"/>
</dbReference>
<evidence type="ECO:0000313" key="1">
    <source>
        <dbReference type="EMBL" id="SFM89468.1"/>
    </source>
</evidence>